<gene>
    <name evidence="1" type="ORF">CBA19CS42_17250</name>
</gene>
<evidence type="ECO:0000313" key="1">
    <source>
        <dbReference type="EMBL" id="GJH26288.1"/>
    </source>
</evidence>
<dbReference type="Proteomes" id="UP001055111">
    <property type="component" value="Unassembled WGS sequence"/>
</dbReference>
<protein>
    <submittedName>
        <fullName evidence="1">Uncharacterized protein</fullName>
    </submittedName>
</protein>
<accession>A0AA37IBH7</accession>
<dbReference type="EMBL" id="BPUS01000006">
    <property type="protein sequence ID" value="GJH26288.1"/>
    <property type="molecule type" value="Genomic_DNA"/>
</dbReference>
<dbReference type="RefSeq" id="WP_238212879.1">
    <property type="nucleotide sequence ID" value="NZ_BPUS01000006.1"/>
</dbReference>
<dbReference type="AlphaFoldDB" id="A0AA37IBH7"/>
<name>A0AA37IBH7_9BURK</name>
<comment type="caution">
    <text evidence="1">The sequence shown here is derived from an EMBL/GenBank/DDBJ whole genome shotgun (WGS) entry which is preliminary data.</text>
</comment>
<organism evidence="1 2">
    <name type="scientific">Caballeronia novacaledonica</name>
    <dbReference type="NCBI Taxonomy" id="1544861"/>
    <lineage>
        <taxon>Bacteria</taxon>
        <taxon>Pseudomonadati</taxon>
        <taxon>Pseudomonadota</taxon>
        <taxon>Betaproteobacteria</taxon>
        <taxon>Burkholderiales</taxon>
        <taxon>Burkholderiaceae</taxon>
        <taxon>Caballeronia</taxon>
    </lineage>
</organism>
<reference evidence="1" key="1">
    <citation type="submission" date="2022-09" db="EMBL/GenBank/DDBJ databases">
        <title>Isolation and characterization of 3-chlorobenzoate degrading bacteria from soils in Shizuoka.</title>
        <authorList>
            <person name="Ifat A."/>
            <person name="Ogawa N."/>
            <person name="Kimbara K."/>
            <person name="Moriuchi R."/>
            <person name="Dohra H."/>
            <person name="Shintani M."/>
        </authorList>
    </citation>
    <scope>NUCLEOTIDE SEQUENCE</scope>
    <source>
        <strain evidence="1">19CS4-2</strain>
    </source>
</reference>
<evidence type="ECO:0000313" key="2">
    <source>
        <dbReference type="Proteomes" id="UP001055111"/>
    </source>
</evidence>
<sequence length="73" mass="7592">MNQRATNGDEAAAVARVAEAAREVQAASVALEAHFNEAPAGGPPTLLLARLAAAMSELQQARGSFDKLFSPEE</sequence>
<proteinExistence type="predicted"/>